<feature type="binding site" evidence="6">
    <location>
        <position position="159"/>
    </location>
    <ligand>
        <name>(S)-malate</name>
        <dbReference type="ChEBI" id="CHEBI:15589"/>
    </ligand>
</feature>
<evidence type="ECO:0000313" key="16">
    <source>
        <dbReference type="Proteomes" id="UP000318447"/>
    </source>
</evidence>
<dbReference type="GO" id="GO:0006108">
    <property type="term" value="P:malate metabolic process"/>
    <property type="evidence" value="ECO:0007669"/>
    <property type="project" value="TreeGrafter"/>
</dbReference>
<dbReference type="InterPro" id="IPR046346">
    <property type="entry name" value="Aminoacid_DH-like_N_sf"/>
</dbReference>
<protein>
    <submittedName>
        <fullName evidence="13">Malic enzyme, NAD binding domain family protein</fullName>
    </submittedName>
    <submittedName>
        <fullName evidence="10">Malic enzyme, putative</fullName>
        <ecNumber evidence="10">1.1.1.38</ecNumber>
    </submittedName>
    <submittedName>
        <fullName evidence="11">Malic_enzyme_putative/GeneDB:LmjF.24.0770</fullName>
    </submittedName>
</protein>
<evidence type="ECO:0000256" key="7">
    <source>
        <dbReference type="PIRSR" id="PIRSR000106-3"/>
    </source>
</evidence>
<dbReference type="Proteomes" id="UP000601710">
    <property type="component" value="Chromosome 24"/>
</dbReference>
<evidence type="ECO:0000313" key="15">
    <source>
        <dbReference type="Proteomes" id="UP000274082"/>
    </source>
</evidence>
<evidence type="ECO:0000256" key="4">
    <source>
        <dbReference type="ARBA" id="ARBA00023002"/>
    </source>
</evidence>
<reference evidence="16" key="5">
    <citation type="submission" date="2019-02" db="EMBL/GenBank/DDBJ databases">
        <title>FDA dAtabase for Regulatory Grade micrObial Sequences (FDA-ARGOS): Supporting development and validation of Infectious Disease Dx tests.</title>
        <authorList>
            <person name="Duncan R."/>
            <person name="Fisher C."/>
            <person name="Tallon L."/>
            <person name="Sadzewicz L."/>
            <person name="Sengamalay N."/>
            <person name="Ott S."/>
            <person name="Godinez A."/>
            <person name="Nagaraj S."/>
            <person name="Vavikolanu K."/>
            <person name="Nadendla S."/>
            <person name="Aluvathingal J."/>
            <person name="Sichtig H."/>
        </authorList>
    </citation>
    <scope>NUCLEOTIDE SEQUENCE [LARGE SCALE GENOMIC DNA]</scope>
    <source>
        <strain evidence="16">FDAARGOS_361</strain>
    </source>
</reference>
<dbReference type="KEGG" id="ldo:LDBPK_240790"/>
<reference evidence="12 14" key="1">
    <citation type="journal article" date="2011" name="Genome Res.">
        <title>Whole genome sequencing of multiple Leishmania donovani clinical isolates provides insights into population structure and mechanisms of drug resistance.</title>
        <authorList>
            <person name="Downing T."/>
            <person name="Imamura H."/>
            <person name="Decuypere S."/>
            <person name="Clark T.G."/>
            <person name="Coombs G.H."/>
            <person name="Cotton J.A."/>
            <person name="Hilley J.D."/>
            <person name="de Doncker S."/>
            <person name="Maes I."/>
            <person name="Mottram J.C."/>
            <person name="Quail M.A."/>
            <person name="Rijal S."/>
            <person name="Sanders M."/>
            <person name="Schonian G."/>
            <person name="Stark O."/>
            <person name="Sundar S."/>
            <person name="Vanaerschot M."/>
            <person name="Hertz-Fowler C."/>
            <person name="Dujardin J.C."/>
            <person name="Berriman M."/>
        </authorList>
    </citation>
    <scope>NUCLEOTIDE SEQUENCE [LARGE SCALE GENOMIC DNA]</scope>
    <source>
        <strain evidence="12 14">BPK282A1</strain>
    </source>
</reference>
<dbReference type="InterPro" id="IPR036291">
    <property type="entry name" value="NAD(P)-bd_dom_sf"/>
</dbReference>
<dbReference type="InterPro" id="IPR012302">
    <property type="entry name" value="Malic_NAD-bd"/>
</dbReference>
<dbReference type="SUPFAM" id="SSF51735">
    <property type="entry name" value="NAD(P)-binding Rossmann-fold domains"/>
    <property type="match status" value="1"/>
</dbReference>
<dbReference type="NCBIfam" id="NF010052">
    <property type="entry name" value="PRK13529.1"/>
    <property type="match status" value="1"/>
</dbReference>
<dbReference type="PRINTS" id="PR00072">
    <property type="entry name" value="MALOXRDTASE"/>
</dbReference>
<feature type="binding site" evidence="6">
    <location>
        <position position="462"/>
    </location>
    <ligand>
        <name>(S)-malate</name>
        <dbReference type="ChEBI" id="CHEBI:15589"/>
    </ligand>
</feature>
<dbReference type="PIRSF" id="PIRSF000106">
    <property type="entry name" value="ME"/>
    <property type="match status" value="1"/>
</dbReference>
<proteinExistence type="inferred from homology"/>
<evidence type="ECO:0000256" key="3">
    <source>
        <dbReference type="ARBA" id="ARBA00022723"/>
    </source>
</evidence>
<feature type="active site" description="Proton donor" evidence="5">
    <location>
        <position position="106"/>
    </location>
</feature>
<evidence type="ECO:0000256" key="6">
    <source>
        <dbReference type="PIRSR" id="PIRSR000106-2"/>
    </source>
</evidence>
<comment type="cofactor">
    <cofactor evidence="7">
        <name>Mg(2+)</name>
        <dbReference type="ChEBI" id="CHEBI:18420"/>
    </cofactor>
    <cofactor evidence="7">
        <name>Mn(2+)</name>
        <dbReference type="ChEBI" id="CHEBI:29035"/>
    </cofactor>
    <text evidence="7">Divalent metal cations. Prefers magnesium or manganese.</text>
</comment>
<comment type="similarity">
    <text evidence="2">Belongs to the malic enzymes family.</text>
</comment>
<reference evidence="13" key="6">
    <citation type="submission" date="2019-02" db="EMBL/GenBank/DDBJ databases">
        <title>FDA dAtabase for Regulatory Grade micrObial Sequences (FDA-ARGOS): Supporting development and validation of Infectious Disease Dx tests.</title>
        <authorList>
            <person name="Duncan R."/>
            <person name="Fisher C."/>
            <person name="Tallon L.J."/>
            <person name="Sadzewicz L."/>
            <person name="Sengamalay N."/>
            <person name="Ott S."/>
            <person name="Godinez A."/>
            <person name="Nagaraj S."/>
            <person name="Nadendla S."/>
            <person name="Sichtig H."/>
        </authorList>
    </citation>
    <scope>NUCLEOTIDE SEQUENCE</scope>
    <source>
        <strain evidence="13">FDAARGOS_361</strain>
    </source>
</reference>
<feature type="binding site" evidence="7">
    <location>
        <position position="249"/>
    </location>
    <ligand>
        <name>a divalent metal cation</name>
        <dbReference type="ChEBI" id="CHEBI:60240"/>
    </ligand>
</feature>
<dbReference type="RefSeq" id="XP_003861169.1">
    <property type="nucleotide sequence ID" value="XM_003861121.1"/>
</dbReference>
<dbReference type="FunFam" id="3.40.50.720:FF:000182">
    <property type="entry name" value="NAD-dependent malic enzyme"/>
    <property type="match status" value="1"/>
</dbReference>
<dbReference type="Proteomes" id="UP000318447">
    <property type="component" value="Unassembled WGS sequence"/>
</dbReference>
<dbReference type="Proteomes" id="UP000274082">
    <property type="component" value="Chromosome 24"/>
</dbReference>
<evidence type="ECO:0000256" key="2">
    <source>
        <dbReference type="ARBA" id="ARBA00008785"/>
    </source>
</evidence>
<comment type="cofactor">
    <cofactor evidence="1">
        <name>Mn(2+)</name>
        <dbReference type="ChEBI" id="CHEBI:29035"/>
    </cofactor>
</comment>
<dbReference type="GO" id="GO:0046872">
    <property type="term" value="F:metal ion binding"/>
    <property type="evidence" value="ECO:0007669"/>
    <property type="project" value="UniProtKB-KW"/>
</dbReference>
<dbReference type="SMART" id="SM01274">
    <property type="entry name" value="malic"/>
    <property type="match status" value="1"/>
</dbReference>
<dbReference type="FunFam" id="3.40.50.10380:FF:000013">
    <property type="entry name" value="Malic enzyme, putative"/>
    <property type="match status" value="1"/>
</dbReference>
<keyword evidence="3 7" id="KW-0479">Metal-binding</keyword>
<organism evidence="10 15">
    <name type="scientific">Leishmania donovani</name>
    <dbReference type="NCBI Taxonomy" id="5661"/>
    <lineage>
        <taxon>Eukaryota</taxon>
        <taxon>Discoba</taxon>
        <taxon>Euglenozoa</taxon>
        <taxon>Kinetoplastea</taxon>
        <taxon>Metakinetoplastina</taxon>
        <taxon>Trypanosomatida</taxon>
        <taxon>Trypanosomatidae</taxon>
        <taxon>Leishmaniinae</taxon>
        <taxon>Leishmania</taxon>
    </lineage>
</organism>
<feature type="binding site" evidence="6">
    <location>
        <position position="418"/>
    </location>
    <ligand>
        <name>(S)-malate</name>
        <dbReference type="ChEBI" id="CHEBI:15589"/>
    </ligand>
</feature>
<dbReference type="Pfam" id="PF03949">
    <property type="entry name" value="Malic_M"/>
    <property type="match status" value="1"/>
</dbReference>
<dbReference type="PANTHER" id="PTHR23406">
    <property type="entry name" value="MALIC ENZYME-RELATED"/>
    <property type="match status" value="1"/>
</dbReference>
<feature type="active site" description="Proton acceptor" evidence="5">
    <location>
        <position position="177"/>
    </location>
</feature>
<dbReference type="InterPro" id="IPR001891">
    <property type="entry name" value="Malic_OxRdtase"/>
</dbReference>
<dbReference type="VEuPathDB" id="TriTrypDB:LDHU3_24.0920"/>
<dbReference type="AlphaFoldDB" id="A0A3S7WY68"/>
<feature type="domain" description="Malic enzyme NAD-binding" evidence="8">
    <location>
        <begin position="273"/>
        <end position="531"/>
    </location>
</feature>
<dbReference type="VEuPathDB" id="TriTrypDB:LdBPK_240790.1"/>
<dbReference type="InterPro" id="IPR037062">
    <property type="entry name" value="Malic_N_dom_sf"/>
</dbReference>
<keyword evidence="15" id="KW-1185">Reference proteome</keyword>
<dbReference type="EMBL" id="FR799611">
    <property type="protein sequence ID" value="CBZ34467.1"/>
    <property type="molecule type" value="Genomic_DNA"/>
</dbReference>
<dbReference type="Gene3D" id="3.40.50.720">
    <property type="entry name" value="NAD(P)-binding Rossmann-like Domain"/>
    <property type="match status" value="1"/>
</dbReference>
<reference evidence="10 15" key="4">
    <citation type="journal article" date="2018" name="Sci. Rep.">
        <title>A complete Leishmania donovani reference genome identifies novel genetic variations associated with virulence.</title>
        <authorList>
            <person name="Lypaczewski P."/>
            <person name="Hoshizaki J."/>
            <person name="Zhang W.-W."/>
            <person name="McCall L.-I."/>
            <person name="Torcivia-Rodriguez J."/>
            <person name="Simonyan V."/>
            <person name="Kaur A."/>
            <person name="Dewar K."/>
            <person name="Matlashewski G."/>
        </authorList>
    </citation>
    <scope>NUCLEOTIDE SEQUENCE [LARGE SCALE GENOMIC DNA]</scope>
    <source>
        <strain evidence="10 15">LdCL</strain>
    </source>
</reference>
<dbReference type="SUPFAM" id="SSF53223">
    <property type="entry name" value="Aminoacid dehydrogenase-like, N-terminal domain"/>
    <property type="match status" value="1"/>
</dbReference>
<evidence type="ECO:0000313" key="13">
    <source>
        <dbReference type="EMBL" id="TPP52210.1"/>
    </source>
</evidence>
<evidence type="ECO:0000313" key="14">
    <source>
        <dbReference type="Proteomes" id="UP000008980"/>
    </source>
</evidence>
<reference evidence="12" key="2">
    <citation type="submission" date="2011-01" db="EMBL/GenBank/DDBJ databases">
        <authorList>
            <person name="Zhao B.P."/>
            <person name="Ren Z.A."/>
            <person name="Li C.D."/>
        </authorList>
    </citation>
    <scope>NUCLEOTIDE SEQUENCE</scope>
    <source>
        <strain evidence="12">BPK282A1</strain>
    </source>
</reference>
<dbReference type="VEuPathDB" id="TriTrypDB:LdCL_240012900"/>
<gene>
    <name evidence="13" type="ORF">CGC21_16025</name>
    <name evidence="12" type="ORF">LDBPK_240790</name>
    <name evidence="10" type="ORF">LdCL_240012900</name>
    <name evidence="11" type="ORF">LDHU3_24.0920</name>
</gene>
<dbReference type="GO" id="GO:0051287">
    <property type="term" value="F:NAD binding"/>
    <property type="evidence" value="ECO:0007669"/>
    <property type="project" value="InterPro"/>
</dbReference>
<evidence type="ECO:0000256" key="1">
    <source>
        <dbReference type="ARBA" id="ARBA00001936"/>
    </source>
</evidence>
<dbReference type="Proteomes" id="UP000008980">
    <property type="component" value="Chromosome 24"/>
</dbReference>
<evidence type="ECO:0000313" key="11">
    <source>
        <dbReference type="EMBL" id="CAC5430409.1"/>
    </source>
</evidence>
<dbReference type="Pfam" id="PF00390">
    <property type="entry name" value="malic"/>
    <property type="match status" value="1"/>
</dbReference>
<evidence type="ECO:0000259" key="8">
    <source>
        <dbReference type="SMART" id="SM00919"/>
    </source>
</evidence>
<evidence type="ECO:0000259" key="9">
    <source>
        <dbReference type="SMART" id="SM01274"/>
    </source>
</evidence>
<feature type="binding site" evidence="7">
    <location>
        <position position="248"/>
    </location>
    <ligand>
        <name>a divalent metal cation</name>
        <dbReference type="ChEBI" id="CHEBI:60240"/>
    </ligand>
</feature>
<dbReference type="GO" id="GO:0004471">
    <property type="term" value="F:malate dehydrogenase (decarboxylating) (NAD+) activity"/>
    <property type="evidence" value="ECO:0007669"/>
    <property type="project" value="TreeGrafter"/>
</dbReference>
<dbReference type="InterPro" id="IPR012301">
    <property type="entry name" value="Malic_N_dom"/>
</dbReference>
<dbReference type="EC" id="1.1.1.38" evidence="10"/>
<dbReference type="OrthoDB" id="5365701at2759"/>
<accession>A0A3S7WY68</accession>
<name>A0A3S7WY68_LEIDO</name>
<evidence type="ECO:0000313" key="10">
    <source>
        <dbReference type="EMBL" id="AYU79161.1"/>
    </source>
</evidence>
<dbReference type="PANTHER" id="PTHR23406:SF32">
    <property type="entry name" value="NADP-DEPENDENT MALIC ENZYME"/>
    <property type="match status" value="1"/>
</dbReference>
<feature type="binding site" evidence="7">
    <location>
        <position position="272"/>
    </location>
    <ligand>
        <name>a divalent metal cation</name>
        <dbReference type="ChEBI" id="CHEBI:60240"/>
    </ligand>
</feature>
<reference evidence="11" key="7">
    <citation type="submission" date="2020-06" db="EMBL/GenBank/DDBJ databases">
        <authorList>
            <person name="Camacho E."/>
            <person name="Gonzalez-de la Fuente S."/>
            <person name="Rastrojo A."/>
            <person name="Peiro-Pastor R."/>
            <person name="Solana JC."/>
            <person name="Tabera L."/>
            <person name="Gamarro F."/>
            <person name="Carrasco-Ramiro F."/>
            <person name="Requena JM."/>
            <person name="Aguado B."/>
        </authorList>
    </citation>
    <scope>NUCLEOTIDE SEQUENCE</scope>
</reference>
<keyword evidence="4 10" id="KW-0560">Oxidoreductase</keyword>
<feature type="domain" description="Malic enzyme N-terminal" evidence="9">
    <location>
        <begin position="83"/>
        <end position="263"/>
    </location>
</feature>
<reference evidence="14" key="3">
    <citation type="submission" date="2011-02" db="EMBL/GenBank/DDBJ databases">
        <title>Whole genome sequencing of Leishmania donovani clinical lines reveals dynamic variation related to drug resistance.</title>
        <authorList>
            <person name="Downing T."/>
            <person name="Imamura H."/>
            <person name="Sanders M."/>
            <person name="Decuypere S."/>
            <person name="Hertz-Fowler C."/>
            <person name="Clark T.G."/>
            <person name="Rijal S."/>
            <person name="Sundar S."/>
            <person name="Quail M.A."/>
            <person name="De Doncker S."/>
            <person name="Maes I."/>
            <person name="Vanaerschot M."/>
            <person name="Stark O."/>
            <person name="Schonian G."/>
            <person name="Dujardin J.C."/>
            <person name="Berriman M."/>
        </authorList>
    </citation>
    <scope>NUCLEOTIDE SEQUENCE [LARGE SCALE GENOMIC DNA]</scope>
    <source>
        <strain evidence="14">BPK282A1</strain>
    </source>
</reference>
<dbReference type="EMBL" id="RHLC01000020">
    <property type="protein sequence ID" value="TPP52210.1"/>
    <property type="molecule type" value="Genomic_DNA"/>
</dbReference>
<dbReference type="SMART" id="SM00919">
    <property type="entry name" value="Malic_M"/>
    <property type="match status" value="1"/>
</dbReference>
<accession>E9BGU1</accession>
<evidence type="ECO:0000313" key="12">
    <source>
        <dbReference type="EMBL" id="CBZ34467.1"/>
    </source>
</evidence>
<sequence>MLAKSLVHLIEVSKRPVRGVDYLRNRFTNKGTAFTAAERSHMNVEGLLPPSVETLDDQVERYWDQLNRFNEPINRYQLLRNVQNTNVTLYYAILTRYLKQTLPIVYTPTVGEACQRYGDLYQKDHGLYLDVASKGKVRKLIQNLRKTNVDVIVITDGSRILGLGDLGANGIGISIGKCSLYVAAGGVKPSRVLPVVMDVGTNNLELRNNPLYLGLRKPRCGDADFYALLDEFMEAVKDTWPSAVVQFEDFSNNHCFDMLERYQKKYRCFNDDIQGTGAVIAAGFHTAVKLSKIPMEQQRIVFFGAGSAATGVAESIADLAAEAGMKKEDIKKSIFFVDSMGMVATNRGDKLAKHKLGWARTDIPDAVIASLKTLEDVVRYVRPTALIGLGATANVFSREIVEFLHSCCPHPIIFPLSNPSSKAEIVPANAYKWTNGDAIVASGSPFPETVVSGRTLQPSQGNNLYIFPGVGLGCCIAQPPYIPQEVLVAAAACLSTLATPDDLAKGQLYPSIEEVRRVSREVAVACIQKLQELGLAKADLPDNRPDLMKLVKTAFWEPRYLPENYYLEKEFIC</sequence>
<dbReference type="GO" id="GO:0005739">
    <property type="term" value="C:mitochondrion"/>
    <property type="evidence" value="ECO:0007669"/>
    <property type="project" value="TreeGrafter"/>
</dbReference>
<dbReference type="EMBL" id="CP029523">
    <property type="protein sequence ID" value="AYU79161.1"/>
    <property type="molecule type" value="Genomic_DNA"/>
</dbReference>
<dbReference type="OMA" id="QIVNHMV"/>
<dbReference type="Gene3D" id="3.40.50.10380">
    <property type="entry name" value="Malic enzyme, N-terminal domain"/>
    <property type="match status" value="1"/>
</dbReference>
<dbReference type="EMBL" id="LR812644">
    <property type="protein sequence ID" value="CAC5430409.1"/>
    <property type="molecule type" value="Genomic_DNA"/>
</dbReference>
<dbReference type="GeneID" id="13390855"/>
<evidence type="ECO:0000256" key="5">
    <source>
        <dbReference type="PIRSR" id="PIRSR000106-1"/>
    </source>
</evidence>